<keyword evidence="2" id="KW-0812">Transmembrane</keyword>
<accession>A0AAD7D3P4</accession>
<feature type="compositionally biased region" description="Low complexity" evidence="1">
    <location>
        <begin position="357"/>
        <end position="368"/>
    </location>
</feature>
<dbReference type="EMBL" id="JARKIE010000138">
    <property type="protein sequence ID" value="KAJ7677437.1"/>
    <property type="molecule type" value="Genomic_DNA"/>
</dbReference>
<sequence length="554" mass="58233">MFLPAVFSVLAVVALGPQVVLGSFKFNLSPVVQCEPVNITFAGGNANNHSVPTTLTILPLVDNALPIKIAIPNAASNSTGIQLTFIPLPKNTLFIASFDDIEGPLATVSDVTKVAPPTDPTAAATCFGNATPFVNFYQLVDTPSQCETFTVAYNISAPTIRAFLPRLGSTNLTLVNSTGPGPGTATYTMSVIREEEVAMLFDDGQGHVQTTGLITVGGDSSSPNSCFPKSSGSSKAASTKTKSKPLPQAAAIGIAVAATIIGLVAILLLLYFLRERRRRRLISDMEFNPTLLNRPSEKEPMPSFIAPPPFSAGGGFVHDPIYTREKYATSVMSDVRTSMGSWVQFVPADQRSEQSPRSRPASGSSRLSMDTLDVQDILQMATVHRDRTSGDSSATPRQLPQPSMAGATATTFNVAKPAVARLVPLRRRMSDPADMPVTALSRDDSARAVAAAALPSGYGPSSYGQASYMASGPPDMPVTALSRGDSARAVAAAALPSGYGPSSYGQASYMTMGDTYTDDGHSMDQGIGGFPVPAFALPSNPRDTSESWGNVVVR</sequence>
<evidence type="ECO:0000256" key="2">
    <source>
        <dbReference type="SAM" id="Phobius"/>
    </source>
</evidence>
<feature type="compositionally biased region" description="Polar residues" evidence="1">
    <location>
        <begin position="390"/>
        <end position="401"/>
    </location>
</feature>
<reference evidence="4" key="1">
    <citation type="submission" date="2023-03" db="EMBL/GenBank/DDBJ databases">
        <title>Massive genome expansion in bonnet fungi (Mycena s.s.) driven by repeated elements and novel gene families across ecological guilds.</title>
        <authorList>
            <consortium name="Lawrence Berkeley National Laboratory"/>
            <person name="Harder C.B."/>
            <person name="Miyauchi S."/>
            <person name="Viragh M."/>
            <person name="Kuo A."/>
            <person name="Thoen E."/>
            <person name="Andreopoulos B."/>
            <person name="Lu D."/>
            <person name="Skrede I."/>
            <person name="Drula E."/>
            <person name="Henrissat B."/>
            <person name="Morin E."/>
            <person name="Kohler A."/>
            <person name="Barry K."/>
            <person name="LaButti K."/>
            <person name="Morin E."/>
            <person name="Salamov A."/>
            <person name="Lipzen A."/>
            <person name="Mereny Z."/>
            <person name="Hegedus B."/>
            <person name="Baldrian P."/>
            <person name="Stursova M."/>
            <person name="Weitz H."/>
            <person name="Taylor A."/>
            <person name="Grigoriev I.V."/>
            <person name="Nagy L.G."/>
            <person name="Martin F."/>
            <person name="Kauserud H."/>
        </authorList>
    </citation>
    <scope>NUCLEOTIDE SEQUENCE</scope>
    <source>
        <strain evidence="4">CBHHK067</strain>
    </source>
</reference>
<feature type="chain" id="PRO_5042127526" evidence="3">
    <location>
        <begin position="23"/>
        <end position="554"/>
    </location>
</feature>
<comment type="caution">
    <text evidence="4">The sequence shown here is derived from an EMBL/GenBank/DDBJ whole genome shotgun (WGS) entry which is preliminary data.</text>
</comment>
<gene>
    <name evidence="4" type="ORF">B0H17DRAFT_1206996</name>
</gene>
<feature type="transmembrane region" description="Helical" evidence="2">
    <location>
        <begin position="249"/>
        <end position="273"/>
    </location>
</feature>
<evidence type="ECO:0000256" key="1">
    <source>
        <dbReference type="SAM" id="MobiDB-lite"/>
    </source>
</evidence>
<feature type="signal peptide" evidence="3">
    <location>
        <begin position="1"/>
        <end position="22"/>
    </location>
</feature>
<dbReference type="AlphaFoldDB" id="A0AAD7D3P4"/>
<keyword evidence="3" id="KW-0732">Signal</keyword>
<feature type="region of interest" description="Disordered" evidence="1">
    <location>
        <begin position="219"/>
        <end position="242"/>
    </location>
</feature>
<name>A0AAD7D3P4_MYCRO</name>
<dbReference type="Proteomes" id="UP001221757">
    <property type="component" value="Unassembled WGS sequence"/>
</dbReference>
<keyword evidence="5" id="KW-1185">Reference proteome</keyword>
<evidence type="ECO:0000256" key="3">
    <source>
        <dbReference type="SAM" id="SignalP"/>
    </source>
</evidence>
<keyword evidence="2" id="KW-0472">Membrane</keyword>
<keyword evidence="2" id="KW-1133">Transmembrane helix</keyword>
<feature type="compositionally biased region" description="Low complexity" evidence="1">
    <location>
        <begin position="220"/>
        <end position="240"/>
    </location>
</feature>
<evidence type="ECO:0000313" key="5">
    <source>
        <dbReference type="Proteomes" id="UP001221757"/>
    </source>
</evidence>
<evidence type="ECO:0000313" key="4">
    <source>
        <dbReference type="EMBL" id="KAJ7677437.1"/>
    </source>
</evidence>
<feature type="region of interest" description="Disordered" evidence="1">
    <location>
        <begin position="384"/>
        <end position="410"/>
    </location>
</feature>
<protein>
    <submittedName>
        <fullName evidence="4">Uncharacterized protein</fullName>
    </submittedName>
</protein>
<proteinExistence type="predicted"/>
<organism evidence="4 5">
    <name type="scientific">Mycena rosella</name>
    <name type="common">Pink bonnet</name>
    <name type="synonym">Agaricus rosellus</name>
    <dbReference type="NCBI Taxonomy" id="1033263"/>
    <lineage>
        <taxon>Eukaryota</taxon>
        <taxon>Fungi</taxon>
        <taxon>Dikarya</taxon>
        <taxon>Basidiomycota</taxon>
        <taxon>Agaricomycotina</taxon>
        <taxon>Agaricomycetes</taxon>
        <taxon>Agaricomycetidae</taxon>
        <taxon>Agaricales</taxon>
        <taxon>Marasmiineae</taxon>
        <taxon>Mycenaceae</taxon>
        <taxon>Mycena</taxon>
    </lineage>
</organism>
<feature type="region of interest" description="Disordered" evidence="1">
    <location>
        <begin position="346"/>
        <end position="371"/>
    </location>
</feature>